<dbReference type="OrthoDB" id="2149109at2759"/>
<organism evidence="1 2">
    <name type="scientific">Piromyces finnis</name>
    <dbReference type="NCBI Taxonomy" id="1754191"/>
    <lineage>
        <taxon>Eukaryota</taxon>
        <taxon>Fungi</taxon>
        <taxon>Fungi incertae sedis</taxon>
        <taxon>Chytridiomycota</taxon>
        <taxon>Chytridiomycota incertae sedis</taxon>
        <taxon>Neocallimastigomycetes</taxon>
        <taxon>Neocallimastigales</taxon>
        <taxon>Neocallimastigaceae</taxon>
        <taxon>Piromyces</taxon>
    </lineage>
</organism>
<keyword evidence="2" id="KW-1185">Reference proteome</keyword>
<dbReference type="AlphaFoldDB" id="A0A1Y1UVP1"/>
<reference evidence="1 2" key="1">
    <citation type="submission" date="2016-08" db="EMBL/GenBank/DDBJ databases">
        <title>Genomes of anaerobic fungi encode conserved fungal cellulosomes for biomass hydrolysis.</title>
        <authorList>
            <consortium name="DOE Joint Genome Institute"/>
            <person name="Haitjema C.H."/>
            <person name="Gilmore S.P."/>
            <person name="Henske J.K."/>
            <person name="Solomon K.V."/>
            <person name="De Groot R."/>
            <person name="Kuo A."/>
            <person name="Mondo S.J."/>
            <person name="Salamov A.A."/>
            <person name="Labutti K."/>
            <person name="Zhao Z."/>
            <person name="Chiniquy J."/>
            <person name="Barry K."/>
            <person name="Brewer H.M."/>
            <person name="Purvine S.O."/>
            <person name="Wright A.T."/>
            <person name="Boxma B."/>
            <person name="Van Alen T."/>
            <person name="Hackstein J.H."/>
            <person name="Baker S.E."/>
            <person name="Grigoriev I.V."/>
            <person name="O'Malley M.A."/>
        </authorList>
    </citation>
    <scope>NUCLEOTIDE SEQUENCE [LARGE SCALE GENOMIC DNA]</scope>
    <source>
        <strain evidence="2">finn</strain>
    </source>
</reference>
<accession>A0A1Y1UVP1</accession>
<gene>
    <name evidence="1" type="ORF">BCR36DRAFT_587538</name>
</gene>
<sequence>MRFQTLQNNYIVSEFGKAFISSKEQLNKKLNVNNNEGIKQKDNLSQSIELFKKIANADKKAISNSTKLLSRASSNNNNNYVIISNTLSSVYDGFNYDNEKYEKAWNSNVSVASIYSNQHLPKEFKNIKEFNTFPNSNIIFGKENPKPFFVKIERSIEENKEKRLFYRKNISYKYISFKGIDNLKCFSIPMEDLIKISKPTSFKCFSSTGFTM</sequence>
<protein>
    <submittedName>
        <fullName evidence="1">Uncharacterized protein</fullName>
    </submittedName>
</protein>
<proteinExistence type="predicted"/>
<reference evidence="1 2" key="2">
    <citation type="submission" date="2016-08" db="EMBL/GenBank/DDBJ databases">
        <title>Pervasive Adenine N6-methylation of Active Genes in Fungi.</title>
        <authorList>
            <consortium name="DOE Joint Genome Institute"/>
            <person name="Mondo S.J."/>
            <person name="Dannebaum R.O."/>
            <person name="Kuo R.C."/>
            <person name="Labutti K."/>
            <person name="Haridas S."/>
            <person name="Kuo A."/>
            <person name="Salamov A."/>
            <person name="Ahrendt S.R."/>
            <person name="Lipzen A."/>
            <person name="Sullivan W."/>
            <person name="Andreopoulos W.B."/>
            <person name="Clum A."/>
            <person name="Lindquist E."/>
            <person name="Daum C."/>
            <person name="Ramamoorthy G.K."/>
            <person name="Gryganskyi A."/>
            <person name="Culley D."/>
            <person name="Magnuson J.K."/>
            <person name="James T.Y."/>
            <person name="O'Malley M.A."/>
            <person name="Stajich J.E."/>
            <person name="Spatafora J.W."/>
            <person name="Visel A."/>
            <person name="Grigoriev I.V."/>
        </authorList>
    </citation>
    <scope>NUCLEOTIDE SEQUENCE [LARGE SCALE GENOMIC DNA]</scope>
    <source>
        <strain evidence="2">finn</strain>
    </source>
</reference>
<name>A0A1Y1UVP1_9FUNG</name>
<dbReference type="Proteomes" id="UP000193719">
    <property type="component" value="Unassembled WGS sequence"/>
</dbReference>
<dbReference type="EMBL" id="MCFH01000072">
    <property type="protein sequence ID" value="ORX42050.1"/>
    <property type="molecule type" value="Genomic_DNA"/>
</dbReference>
<evidence type="ECO:0000313" key="2">
    <source>
        <dbReference type="Proteomes" id="UP000193719"/>
    </source>
</evidence>
<comment type="caution">
    <text evidence="1">The sequence shown here is derived from an EMBL/GenBank/DDBJ whole genome shotgun (WGS) entry which is preliminary data.</text>
</comment>
<evidence type="ECO:0000313" key="1">
    <source>
        <dbReference type="EMBL" id="ORX42050.1"/>
    </source>
</evidence>